<dbReference type="Proteomes" id="UP000198761">
    <property type="component" value="Unassembled WGS sequence"/>
</dbReference>
<keyword evidence="2" id="KW-1185">Reference proteome</keyword>
<dbReference type="EMBL" id="FOCE01000012">
    <property type="protein sequence ID" value="SEO09831.1"/>
    <property type="molecule type" value="Genomic_DNA"/>
</dbReference>
<organism evidence="1 2">
    <name type="scientific">Gemmobacter aquatilis</name>
    <dbReference type="NCBI Taxonomy" id="933059"/>
    <lineage>
        <taxon>Bacteria</taxon>
        <taxon>Pseudomonadati</taxon>
        <taxon>Pseudomonadota</taxon>
        <taxon>Alphaproteobacteria</taxon>
        <taxon>Rhodobacterales</taxon>
        <taxon>Paracoccaceae</taxon>
        <taxon>Gemmobacter</taxon>
    </lineage>
</organism>
<name>A0A1H8LXL4_9RHOB</name>
<dbReference type="AlphaFoldDB" id="A0A1H8LXL4"/>
<evidence type="ECO:0000313" key="2">
    <source>
        <dbReference type="Proteomes" id="UP000198761"/>
    </source>
</evidence>
<sequence length="219" mass="24828">MISKIQDASPTDLIEFGFHRAYEAKRSYHAKWRAVQKRLEEIRGNGTPHDAGDNDVYFDLLLRQMEDEHAQYIANTGEPCHPYSRTRIQIQLTRYWVVSVGEMLRATRNGTEEGSAICKRLNELVDRFGAIRMMVAKQDVQTHGAPAPETILSAILIDGPSGENSISCERIATPKAYQVRPIIKRETGSIVFPVYDAYGNVLWDDDRQGLSDLLLKEFS</sequence>
<proteinExistence type="predicted"/>
<protein>
    <submittedName>
        <fullName evidence="1">Uncharacterized protein</fullName>
    </submittedName>
</protein>
<dbReference type="RefSeq" id="WP_091303276.1">
    <property type="nucleotide sequence ID" value="NZ_FOCE01000012.1"/>
</dbReference>
<gene>
    <name evidence="1" type="ORF">SAMN04488103_1124</name>
</gene>
<accession>A0A1H8LXL4</accession>
<evidence type="ECO:0000313" key="1">
    <source>
        <dbReference type="EMBL" id="SEO09831.1"/>
    </source>
</evidence>
<reference evidence="1 2" key="1">
    <citation type="submission" date="2016-10" db="EMBL/GenBank/DDBJ databases">
        <authorList>
            <person name="de Groot N.N."/>
        </authorList>
    </citation>
    <scope>NUCLEOTIDE SEQUENCE [LARGE SCALE GENOMIC DNA]</scope>
    <source>
        <strain evidence="1 2">DSM 3857</strain>
    </source>
</reference>
<dbReference type="OrthoDB" id="8450538at2"/>